<proteinExistence type="predicted"/>
<feature type="transmembrane region" description="Helical" evidence="7">
    <location>
        <begin position="260"/>
        <end position="280"/>
    </location>
</feature>
<evidence type="ECO:0000313" key="11">
    <source>
        <dbReference type="Proteomes" id="UP000694545"/>
    </source>
</evidence>
<feature type="transmembrane region" description="Helical" evidence="7">
    <location>
        <begin position="393"/>
        <end position="420"/>
    </location>
</feature>
<feature type="region of interest" description="Disordered" evidence="6">
    <location>
        <begin position="1"/>
        <end position="61"/>
    </location>
</feature>
<feature type="compositionally biased region" description="Basic and acidic residues" evidence="6">
    <location>
        <begin position="588"/>
        <end position="599"/>
    </location>
</feature>
<feature type="compositionally biased region" description="Low complexity" evidence="6">
    <location>
        <begin position="478"/>
        <end position="490"/>
    </location>
</feature>
<evidence type="ECO:0000256" key="1">
    <source>
        <dbReference type="ARBA" id="ARBA00004141"/>
    </source>
</evidence>
<keyword evidence="11" id="KW-1185">Reference proteome</keyword>
<dbReference type="Pfam" id="PF11933">
    <property type="entry name" value="Na_trans_cytopl"/>
    <property type="match status" value="1"/>
</dbReference>
<dbReference type="InterPro" id="IPR024583">
    <property type="entry name" value="Na_trans_cytopl"/>
</dbReference>
<feature type="domain" description="Ion transport" evidence="8">
    <location>
        <begin position="138"/>
        <end position="426"/>
    </location>
</feature>
<evidence type="ECO:0000256" key="2">
    <source>
        <dbReference type="ARBA" id="ARBA00022692"/>
    </source>
</evidence>
<dbReference type="GO" id="GO:0019228">
    <property type="term" value="P:neuronal action potential"/>
    <property type="evidence" value="ECO:0007669"/>
    <property type="project" value="TreeGrafter"/>
</dbReference>
<dbReference type="Pfam" id="PF00520">
    <property type="entry name" value="Ion_trans"/>
    <property type="match status" value="1"/>
</dbReference>
<dbReference type="GO" id="GO:0086010">
    <property type="term" value="P:membrane depolarization during action potential"/>
    <property type="evidence" value="ECO:0007669"/>
    <property type="project" value="TreeGrafter"/>
</dbReference>
<keyword evidence="4 7" id="KW-0472">Membrane</keyword>
<keyword evidence="2 7" id="KW-0812">Transmembrane</keyword>
<evidence type="ECO:0000256" key="3">
    <source>
        <dbReference type="ARBA" id="ARBA00022989"/>
    </source>
</evidence>
<name>A0A8D2ISN3_VARKO</name>
<dbReference type="InterPro" id="IPR043203">
    <property type="entry name" value="VGCC_Ca_Na"/>
</dbReference>
<feature type="compositionally biased region" description="Basic and acidic residues" evidence="6">
    <location>
        <begin position="25"/>
        <end position="60"/>
    </location>
</feature>
<dbReference type="GO" id="GO:0005248">
    <property type="term" value="F:voltage-gated sodium channel activity"/>
    <property type="evidence" value="ECO:0007669"/>
    <property type="project" value="TreeGrafter"/>
</dbReference>
<feature type="region of interest" description="Disordered" evidence="6">
    <location>
        <begin position="456"/>
        <end position="522"/>
    </location>
</feature>
<dbReference type="SUPFAM" id="SSF81324">
    <property type="entry name" value="Voltage-gated potassium channels"/>
    <property type="match status" value="1"/>
</dbReference>
<evidence type="ECO:0000256" key="4">
    <source>
        <dbReference type="ARBA" id="ARBA00023136"/>
    </source>
</evidence>
<protein>
    <submittedName>
        <fullName evidence="10">Sodium voltage-gated channel alpha subunit 8</fullName>
    </submittedName>
</protein>
<keyword evidence="5" id="KW-0175">Coiled coil</keyword>
<comment type="subcellular location">
    <subcellularLocation>
        <location evidence="1">Membrane</location>
        <topology evidence="1">Multi-pass membrane protein</topology>
    </subcellularLocation>
</comment>
<feature type="domain" description="Voltage-gated Na+ ion channel cytoplasmic" evidence="9">
    <location>
        <begin position="550"/>
        <end position="676"/>
    </location>
</feature>
<feature type="coiled-coil region" evidence="5">
    <location>
        <begin position="417"/>
        <end position="455"/>
    </location>
</feature>
<sequence length="706" mass="80115">MAGRLLAPPGPDSFRPFTPESLANIEKRIAEEKKKRPKQDSSHRDDNEESKPKPNSDLEAGKNLPFIYGDIPNGLVAVPLEDFDPYYMTKKTFVVLNRGKTLFRFSATPALYILSPFNLLRRIAIKILIHSYPFYTYNLFSMIIMCTILTNCVFMTFSNPPEWSKQVEYTFTGIYTFESLVKIIARGFCIDDFTFLRDAWNWLDFSVIMMAYVTEFVDLGNVSALRTFRVLRALKTISVIPGLKTIVGALIQSVKKLSDVMILTVFCLSVFALIGLQLFMGNLRNKCVIWPIDLNETYLENGTKGFDWEEYSNNNSNFYILPGFLDPLLCGNSSDAGQCPEGYTCMKAGRNPNYGYTSFDTFSWAFLALFRLMTQDFWENLYQLTLRAAGKTYMIFFVLVIFVGSFYLVNLILAVVAMAYEEQNQATLEEAEQKEAEFKAMLEQLKKQQEEAQAAAMATSAGTVSEDAVEEDGGGRMSQSSSEISKFSSKSAKERRNRRKKRKQKELSEGEEKGDLEKVFKSESEDGMRRKVFRLPDNRLGRKLSIMNQSLLSIPGSPYLSRHNSKSSIFSFKRGFRDPGSENEFADDEHSTVEESEGRRDSLFIPIRGHERKSSYSGYSGYSQGSRSSRIFPSIRRNIKRNSTVDCNGVVSLMGGPTSNIPSGRLLPEVKIDKASRHGGLPFFPLSLEQSFLNPTHTSRIRRQHE</sequence>
<organism evidence="10 11">
    <name type="scientific">Varanus komodoensis</name>
    <name type="common">Komodo dragon</name>
    <dbReference type="NCBI Taxonomy" id="61221"/>
    <lineage>
        <taxon>Eukaryota</taxon>
        <taxon>Metazoa</taxon>
        <taxon>Chordata</taxon>
        <taxon>Craniata</taxon>
        <taxon>Vertebrata</taxon>
        <taxon>Euteleostomi</taxon>
        <taxon>Lepidosauria</taxon>
        <taxon>Squamata</taxon>
        <taxon>Bifurcata</taxon>
        <taxon>Unidentata</taxon>
        <taxon>Episquamata</taxon>
        <taxon>Toxicofera</taxon>
        <taxon>Anguimorpha</taxon>
        <taxon>Paleoanguimorpha</taxon>
        <taxon>Varanoidea</taxon>
        <taxon>Varanidae</taxon>
        <taxon>Varanus</taxon>
    </lineage>
</organism>
<dbReference type="Gene3D" id="1.10.287.70">
    <property type="match status" value="1"/>
</dbReference>
<feature type="compositionally biased region" description="Basic residues" evidence="6">
    <location>
        <begin position="493"/>
        <end position="504"/>
    </location>
</feature>
<keyword evidence="3 7" id="KW-1133">Transmembrane helix</keyword>
<dbReference type="GO" id="GO:0001518">
    <property type="term" value="C:voltage-gated sodium channel complex"/>
    <property type="evidence" value="ECO:0007669"/>
    <property type="project" value="TreeGrafter"/>
</dbReference>
<evidence type="ECO:0000259" key="8">
    <source>
        <dbReference type="Pfam" id="PF00520"/>
    </source>
</evidence>
<dbReference type="Ensembl" id="ENSVKKT00000001872.1">
    <property type="protein sequence ID" value="ENSVKKP00000001814.1"/>
    <property type="gene ID" value="ENSVKKG00000001268.1"/>
</dbReference>
<accession>A0A8D2ISN3</accession>
<dbReference type="AlphaFoldDB" id="A0A8D2ISN3"/>
<dbReference type="Gene3D" id="1.20.120.350">
    <property type="entry name" value="Voltage-gated potassium channels. Chain C"/>
    <property type="match status" value="1"/>
</dbReference>
<feature type="transmembrane region" description="Helical" evidence="7">
    <location>
        <begin position="233"/>
        <end position="254"/>
    </location>
</feature>
<dbReference type="Proteomes" id="UP000694545">
    <property type="component" value="Unplaced"/>
</dbReference>
<evidence type="ECO:0000256" key="7">
    <source>
        <dbReference type="SAM" id="Phobius"/>
    </source>
</evidence>
<evidence type="ECO:0000313" key="10">
    <source>
        <dbReference type="Ensembl" id="ENSVKKP00000001814.1"/>
    </source>
</evidence>
<gene>
    <name evidence="10" type="primary">SCN8A</name>
</gene>
<evidence type="ECO:0000256" key="6">
    <source>
        <dbReference type="SAM" id="MobiDB-lite"/>
    </source>
</evidence>
<feature type="transmembrane region" description="Helical" evidence="7">
    <location>
        <begin position="202"/>
        <end position="221"/>
    </location>
</feature>
<feature type="transmembrane region" description="Helical" evidence="7">
    <location>
        <begin position="102"/>
        <end position="120"/>
    </location>
</feature>
<evidence type="ECO:0000256" key="5">
    <source>
        <dbReference type="SAM" id="Coils"/>
    </source>
</evidence>
<dbReference type="FunFam" id="1.10.287.70:FF:000003">
    <property type="entry name" value="Sodium channel protein"/>
    <property type="match status" value="1"/>
</dbReference>
<dbReference type="PANTHER" id="PTHR10037">
    <property type="entry name" value="VOLTAGE-GATED CATION CHANNEL CALCIUM AND SODIUM"/>
    <property type="match status" value="1"/>
</dbReference>
<dbReference type="PANTHER" id="PTHR10037:SF23">
    <property type="entry name" value="SODIUM CHANNEL PROTEIN TYPE 8 SUBUNIT ALPHA"/>
    <property type="match status" value="1"/>
</dbReference>
<feature type="compositionally biased region" description="Basic and acidic residues" evidence="6">
    <location>
        <begin position="505"/>
        <end position="522"/>
    </location>
</feature>
<dbReference type="InterPro" id="IPR027359">
    <property type="entry name" value="Volt_channel_dom_sf"/>
</dbReference>
<feature type="transmembrane region" description="Helical" evidence="7">
    <location>
        <begin position="132"/>
        <end position="157"/>
    </location>
</feature>
<evidence type="ECO:0000259" key="9">
    <source>
        <dbReference type="Pfam" id="PF11933"/>
    </source>
</evidence>
<dbReference type="FunFam" id="1.20.120.350:FF:000005">
    <property type="entry name" value="Sodium channel protein"/>
    <property type="match status" value="1"/>
</dbReference>
<feature type="region of interest" description="Disordered" evidence="6">
    <location>
        <begin position="580"/>
        <end position="599"/>
    </location>
</feature>
<dbReference type="InterPro" id="IPR005821">
    <property type="entry name" value="Ion_trans_dom"/>
</dbReference>
<reference evidence="10" key="2">
    <citation type="submission" date="2025-09" db="UniProtKB">
        <authorList>
            <consortium name="Ensembl"/>
        </authorList>
    </citation>
    <scope>IDENTIFICATION</scope>
</reference>
<reference evidence="10" key="1">
    <citation type="submission" date="2025-08" db="UniProtKB">
        <authorList>
            <consortium name="Ensembl"/>
        </authorList>
    </citation>
    <scope>IDENTIFICATION</scope>
</reference>